<proteinExistence type="predicted"/>
<dbReference type="EMBL" id="LAFY01004143">
    <property type="protein sequence ID" value="KJX94510.1"/>
    <property type="molecule type" value="Genomic_DNA"/>
</dbReference>
<name>A0A0F4GEA1_9PEZI</name>
<gene>
    <name evidence="1" type="ORF">TI39_contig4184g00004</name>
</gene>
<keyword evidence="2" id="KW-1185">Reference proteome</keyword>
<comment type="caution">
    <text evidence="1">The sequence shown here is derived from an EMBL/GenBank/DDBJ whole genome shotgun (WGS) entry which is preliminary data.</text>
</comment>
<dbReference type="Proteomes" id="UP000033647">
    <property type="component" value="Unassembled WGS sequence"/>
</dbReference>
<accession>A0A0F4GEA1</accession>
<sequence>MPPKTGEDLSVGAVKSMGPEVCVMRMEILRVELIFEERMRYLLVMVPSSEEEGGAGVFPPPAAAPFVIVVVVVVVVPPIVPPSGDPALSFPFQLTYSARLSPTSPNTILSPLPPLLYSCTTSISSRHSCNTPPFPTFNATGMLFE</sequence>
<protein>
    <submittedName>
        <fullName evidence="1">Uncharacterized protein</fullName>
    </submittedName>
</protein>
<evidence type="ECO:0000313" key="2">
    <source>
        <dbReference type="Proteomes" id="UP000033647"/>
    </source>
</evidence>
<dbReference type="AlphaFoldDB" id="A0A0F4GEA1"/>
<organism evidence="1 2">
    <name type="scientific">Zymoseptoria brevis</name>
    <dbReference type="NCBI Taxonomy" id="1047168"/>
    <lineage>
        <taxon>Eukaryota</taxon>
        <taxon>Fungi</taxon>
        <taxon>Dikarya</taxon>
        <taxon>Ascomycota</taxon>
        <taxon>Pezizomycotina</taxon>
        <taxon>Dothideomycetes</taxon>
        <taxon>Dothideomycetidae</taxon>
        <taxon>Mycosphaerellales</taxon>
        <taxon>Mycosphaerellaceae</taxon>
        <taxon>Zymoseptoria</taxon>
    </lineage>
</organism>
<reference evidence="1 2" key="1">
    <citation type="submission" date="2015-03" db="EMBL/GenBank/DDBJ databases">
        <title>RNA-seq based gene annotation and comparative genomics of four Zymoseptoria species reveal species-specific pathogenicity related genes and transposable element activity.</title>
        <authorList>
            <person name="Grandaubert J."/>
            <person name="Bhattacharyya A."/>
            <person name="Stukenbrock E.H."/>
        </authorList>
    </citation>
    <scope>NUCLEOTIDE SEQUENCE [LARGE SCALE GENOMIC DNA]</scope>
    <source>
        <strain evidence="1 2">Zb18110</strain>
    </source>
</reference>
<evidence type="ECO:0000313" key="1">
    <source>
        <dbReference type="EMBL" id="KJX94510.1"/>
    </source>
</evidence>